<proteinExistence type="predicted"/>
<comment type="caution">
    <text evidence="1">The sequence shown here is derived from an EMBL/GenBank/DDBJ whole genome shotgun (WGS) entry which is preliminary data.</text>
</comment>
<protein>
    <submittedName>
        <fullName evidence="1">Uncharacterized protein</fullName>
    </submittedName>
</protein>
<gene>
    <name evidence="1" type="ORF">O6H91_08G033600</name>
</gene>
<evidence type="ECO:0000313" key="1">
    <source>
        <dbReference type="EMBL" id="KAJ7546284.1"/>
    </source>
</evidence>
<reference evidence="2" key="1">
    <citation type="journal article" date="2024" name="Proc. Natl. Acad. Sci. U.S.A.">
        <title>Extraordinary preservation of gene collinearity over three hundred million years revealed in homosporous lycophytes.</title>
        <authorList>
            <person name="Li C."/>
            <person name="Wickell D."/>
            <person name="Kuo L.Y."/>
            <person name="Chen X."/>
            <person name="Nie B."/>
            <person name="Liao X."/>
            <person name="Peng D."/>
            <person name="Ji J."/>
            <person name="Jenkins J."/>
            <person name="Williams M."/>
            <person name="Shu S."/>
            <person name="Plott C."/>
            <person name="Barry K."/>
            <person name="Rajasekar S."/>
            <person name="Grimwood J."/>
            <person name="Han X."/>
            <person name="Sun S."/>
            <person name="Hou Z."/>
            <person name="He W."/>
            <person name="Dai G."/>
            <person name="Sun C."/>
            <person name="Schmutz J."/>
            <person name="Leebens-Mack J.H."/>
            <person name="Li F.W."/>
            <person name="Wang L."/>
        </authorList>
    </citation>
    <scope>NUCLEOTIDE SEQUENCE [LARGE SCALE GENOMIC DNA]</scope>
    <source>
        <strain evidence="2">cv. PW_Plant_1</strain>
    </source>
</reference>
<evidence type="ECO:0000313" key="2">
    <source>
        <dbReference type="Proteomes" id="UP001162992"/>
    </source>
</evidence>
<accession>A0ACC2CW91</accession>
<name>A0ACC2CW91_DIPCM</name>
<sequence length="528" mass="57529">MHTYPYEGLALQRWQWRSPTFNYQVGDGWRQASCKQTKRLVPLKELCVLKGRSRKARESIGGHVMRSRINHSVPLMFLSSSGGLLKLDSAALATSLSASLSLLAACAYIGWMQKSGRLPLETASLLSQVSFHVLIPCFLMSKVSKALSPKVLSTLLILPLIGIFQVLLGALLGKFCYQMFCRNKTVSLLPVLRSAPHEGPNNTKDVSSYTEIPLSRSLMPKRESLVMAACAFGNSVTLPLVLLSGILPSEEISRAAGYLSLYLVGWSPALWTFGYQIITSDQNGHSALVNKWTWGNLYAFSKRILNPPLLGVLVGILIGATPLSHLFFPGQDLISAETTNSTCGWGLLYSFTRGILSPLHEAASLLGSGTLSVQMLVLACSLAASFPSVHTKFASSHQSSILKLESGADQKEQKESTSSSKDEPLIDQRCFLVTVFVRIIIMPLAGIFITDLMHKSNLLPVDPVCRLTIMVLAAMPSAQNLVVLCQLHVTTRPLAGIFAALIMSQYLVALVPLTLWMAIFLSIIAGPR</sequence>
<keyword evidence="2" id="KW-1185">Reference proteome</keyword>
<dbReference type="Proteomes" id="UP001162992">
    <property type="component" value="Chromosome 8"/>
</dbReference>
<organism evidence="1 2">
    <name type="scientific">Diphasiastrum complanatum</name>
    <name type="common">Issler's clubmoss</name>
    <name type="synonym">Lycopodium complanatum</name>
    <dbReference type="NCBI Taxonomy" id="34168"/>
    <lineage>
        <taxon>Eukaryota</taxon>
        <taxon>Viridiplantae</taxon>
        <taxon>Streptophyta</taxon>
        <taxon>Embryophyta</taxon>
        <taxon>Tracheophyta</taxon>
        <taxon>Lycopodiopsida</taxon>
        <taxon>Lycopodiales</taxon>
        <taxon>Lycopodiaceae</taxon>
        <taxon>Lycopodioideae</taxon>
        <taxon>Diphasiastrum</taxon>
    </lineage>
</organism>
<dbReference type="EMBL" id="CM055099">
    <property type="protein sequence ID" value="KAJ7546284.1"/>
    <property type="molecule type" value="Genomic_DNA"/>
</dbReference>